<comment type="subcellular location">
    <subcellularLocation>
        <location evidence="1">Membrane</location>
        <topology evidence="1">Multi-pass membrane protein</topology>
    </subcellularLocation>
</comment>
<comment type="similarity">
    <text evidence="2 6">Belongs to the peroxisomal membrane protein PXMP2/4 family.</text>
</comment>
<feature type="transmembrane region" description="Helical" evidence="6">
    <location>
        <begin position="164"/>
        <end position="185"/>
    </location>
</feature>
<protein>
    <submittedName>
        <fullName evidence="7">Mpv17 / PMP22 family</fullName>
    </submittedName>
</protein>
<reference evidence="7 8" key="1">
    <citation type="submission" date="2023-09" db="EMBL/GenBank/DDBJ databases">
        <title>Nesidiocoris tenuis whole genome shotgun sequence.</title>
        <authorList>
            <person name="Shibata T."/>
            <person name="Shimoda M."/>
            <person name="Kobayashi T."/>
            <person name="Uehara T."/>
        </authorList>
    </citation>
    <scope>NUCLEOTIDE SEQUENCE [LARGE SCALE GENOMIC DNA]</scope>
    <source>
        <strain evidence="7 8">Japan</strain>
    </source>
</reference>
<evidence type="ECO:0000256" key="6">
    <source>
        <dbReference type="RuleBase" id="RU363053"/>
    </source>
</evidence>
<keyword evidence="4 6" id="KW-1133">Transmembrane helix</keyword>
<sequence>MRGRGAQPRHAGFIVRRLSELGLSTQNLTFRVSGAGISTAGFLAHRVAVCRVASSPTVLRYVTEDFTCPKMVLTRVRTMFKRYPLLANSAVYGTMCVTAEFSQQVINKRVLDRKTPPEPIDKASLARYAVVGSCINSNILYFWYRWLDANFVGKSSKIIVKKLLLDQFLLTPQLLGVFYISMSIMEGKNDLLAELKEKFVPTFQTSCCFWLPAQALNFLVVPPVARVVYVASCSFLWVNILCFIKRKDMIGSKEPLTA</sequence>
<dbReference type="Pfam" id="PF04117">
    <property type="entry name" value="Mpv17_PMP22"/>
    <property type="match status" value="1"/>
</dbReference>
<evidence type="ECO:0000256" key="4">
    <source>
        <dbReference type="ARBA" id="ARBA00022989"/>
    </source>
</evidence>
<keyword evidence="8" id="KW-1185">Reference proteome</keyword>
<dbReference type="EMBL" id="AP028923">
    <property type="protein sequence ID" value="BET03099.1"/>
    <property type="molecule type" value="Genomic_DNA"/>
</dbReference>
<proteinExistence type="inferred from homology"/>
<organism evidence="7 8">
    <name type="scientific">Nesidiocoris tenuis</name>
    <dbReference type="NCBI Taxonomy" id="355587"/>
    <lineage>
        <taxon>Eukaryota</taxon>
        <taxon>Metazoa</taxon>
        <taxon>Ecdysozoa</taxon>
        <taxon>Arthropoda</taxon>
        <taxon>Hexapoda</taxon>
        <taxon>Insecta</taxon>
        <taxon>Pterygota</taxon>
        <taxon>Neoptera</taxon>
        <taxon>Paraneoptera</taxon>
        <taxon>Hemiptera</taxon>
        <taxon>Heteroptera</taxon>
        <taxon>Panheteroptera</taxon>
        <taxon>Cimicomorpha</taxon>
        <taxon>Miridae</taxon>
        <taxon>Dicyphina</taxon>
        <taxon>Nesidiocoris</taxon>
    </lineage>
</organism>
<dbReference type="Proteomes" id="UP001307889">
    <property type="component" value="Chromosome 15"/>
</dbReference>
<feature type="transmembrane region" description="Helical" evidence="6">
    <location>
        <begin position="227"/>
        <end position="244"/>
    </location>
</feature>
<evidence type="ECO:0000256" key="5">
    <source>
        <dbReference type="ARBA" id="ARBA00023136"/>
    </source>
</evidence>
<gene>
    <name evidence="7" type="ORF">NTJ_15917</name>
</gene>
<evidence type="ECO:0000313" key="8">
    <source>
        <dbReference type="Proteomes" id="UP001307889"/>
    </source>
</evidence>
<evidence type="ECO:0000256" key="2">
    <source>
        <dbReference type="ARBA" id="ARBA00006824"/>
    </source>
</evidence>
<feature type="transmembrane region" description="Helical" evidence="6">
    <location>
        <begin position="126"/>
        <end position="144"/>
    </location>
</feature>
<keyword evidence="5 6" id="KW-0472">Membrane</keyword>
<dbReference type="PANTHER" id="PTHR11266:SF85">
    <property type="entry name" value="MPV17-LIKE PROTEIN"/>
    <property type="match status" value="1"/>
</dbReference>
<evidence type="ECO:0000256" key="1">
    <source>
        <dbReference type="ARBA" id="ARBA00004141"/>
    </source>
</evidence>
<evidence type="ECO:0000256" key="3">
    <source>
        <dbReference type="ARBA" id="ARBA00022692"/>
    </source>
</evidence>
<dbReference type="InterPro" id="IPR007248">
    <property type="entry name" value="Mpv17_PMP22"/>
</dbReference>
<evidence type="ECO:0000313" key="7">
    <source>
        <dbReference type="EMBL" id="BET03099.1"/>
    </source>
</evidence>
<feature type="transmembrane region" description="Helical" evidence="6">
    <location>
        <begin position="85"/>
        <end position="106"/>
    </location>
</feature>
<dbReference type="PANTHER" id="PTHR11266">
    <property type="entry name" value="PEROXISOMAL MEMBRANE PROTEIN 2, PXMP2 MPV17"/>
    <property type="match status" value="1"/>
</dbReference>
<keyword evidence="3 6" id="KW-0812">Transmembrane</keyword>
<accession>A0ABN7BFK8</accession>
<name>A0ABN7BFK8_9HEMI</name>